<keyword evidence="1" id="KW-0732">Signal</keyword>
<dbReference type="Proteomes" id="UP000537130">
    <property type="component" value="Unassembled WGS sequence"/>
</dbReference>
<proteinExistence type="predicted"/>
<dbReference type="EMBL" id="JACHWY010000003">
    <property type="protein sequence ID" value="MBB3048277.1"/>
    <property type="molecule type" value="Genomic_DNA"/>
</dbReference>
<protein>
    <submittedName>
        <fullName evidence="2">Uncharacterized protein</fullName>
    </submittedName>
</protein>
<feature type="chain" id="PRO_5031483860" evidence="1">
    <location>
        <begin position="28"/>
        <end position="97"/>
    </location>
</feature>
<evidence type="ECO:0000313" key="2">
    <source>
        <dbReference type="EMBL" id="MBB3048277.1"/>
    </source>
</evidence>
<name>A0A7W4W6C5_9GAMM</name>
<evidence type="ECO:0000256" key="1">
    <source>
        <dbReference type="SAM" id="SignalP"/>
    </source>
</evidence>
<feature type="signal peptide" evidence="1">
    <location>
        <begin position="1"/>
        <end position="27"/>
    </location>
</feature>
<dbReference type="RefSeq" id="WP_183411069.1">
    <property type="nucleotide sequence ID" value="NZ_JACHWY010000003.1"/>
</dbReference>
<reference evidence="2 3" key="1">
    <citation type="submission" date="2020-08" db="EMBL/GenBank/DDBJ databases">
        <title>Genomic Encyclopedia of Type Strains, Phase III (KMG-III): the genomes of soil and plant-associated and newly described type strains.</title>
        <authorList>
            <person name="Whitman W."/>
        </authorList>
    </citation>
    <scope>NUCLEOTIDE SEQUENCE [LARGE SCALE GENOMIC DNA]</scope>
    <source>
        <strain evidence="2 3">CECT 8654</strain>
    </source>
</reference>
<sequence>MPGYRPYKSTLLALLVSLLLIAGNAAAVHVHQDGLPHYSDCDSCLQIQAQTGALSGGSAQTLNPGYQIWTPQSPASALLPAINAFAARAPPANTLLA</sequence>
<dbReference type="AlphaFoldDB" id="A0A7W4W6C5"/>
<comment type="caution">
    <text evidence="2">The sequence shown here is derived from an EMBL/GenBank/DDBJ whole genome shotgun (WGS) entry which is preliminary data.</text>
</comment>
<gene>
    <name evidence="2" type="ORF">FHR99_002551</name>
</gene>
<organism evidence="2 3">
    <name type="scientific">Litorivivens lipolytica</name>
    <dbReference type="NCBI Taxonomy" id="1524264"/>
    <lineage>
        <taxon>Bacteria</taxon>
        <taxon>Pseudomonadati</taxon>
        <taxon>Pseudomonadota</taxon>
        <taxon>Gammaproteobacteria</taxon>
        <taxon>Litorivivens</taxon>
    </lineage>
</organism>
<keyword evidence="3" id="KW-1185">Reference proteome</keyword>
<accession>A0A7W4W6C5</accession>
<evidence type="ECO:0000313" key="3">
    <source>
        <dbReference type="Proteomes" id="UP000537130"/>
    </source>
</evidence>